<name>A0A0E9VQ10_ANGAN</name>
<reference evidence="1" key="1">
    <citation type="submission" date="2014-11" db="EMBL/GenBank/DDBJ databases">
        <authorList>
            <person name="Amaro Gonzalez C."/>
        </authorList>
    </citation>
    <scope>NUCLEOTIDE SEQUENCE</scope>
</reference>
<protein>
    <submittedName>
        <fullName evidence="1">Uncharacterized protein</fullName>
    </submittedName>
</protein>
<evidence type="ECO:0000313" key="1">
    <source>
        <dbReference type="EMBL" id="JAH79303.1"/>
    </source>
</evidence>
<dbReference type="EMBL" id="GBXM01029274">
    <property type="protein sequence ID" value="JAH79303.1"/>
    <property type="molecule type" value="Transcribed_RNA"/>
</dbReference>
<dbReference type="AlphaFoldDB" id="A0A0E9VQ10"/>
<reference evidence="1" key="2">
    <citation type="journal article" date="2015" name="Fish Shellfish Immunol.">
        <title>Early steps in the European eel (Anguilla anguilla)-Vibrio vulnificus interaction in the gills: Role of the RtxA13 toxin.</title>
        <authorList>
            <person name="Callol A."/>
            <person name="Pajuelo D."/>
            <person name="Ebbesson L."/>
            <person name="Teles M."/>
            <person name="MacKenzie S."/>
            <person name="Amaro C."/>
        </authorList>
    </citation>
    <scope>NUCLEOTIDE SEQUENCE</scope>
</reference>
<proteinExistence type="predicted"/>
<accession>A0A0E9VQ10</accession>
<sequence length="25" mass="3031">MKSSFLNNNVTLQKRYLRVTSLFRN</sequence>
<organism evidence="1">
    <name type="scientific">Anguilla anguilla</name>
    <name type="common">European freshwater eel</name>
    <name type="synonym">Muraena anguilla</name>
    <dbReference type="NCBI Taxonomy" id="7936"/>
    <lineage>
        <taxon>Eukaryota</taxon>
        <taxon>Metazoa</taxon>
        <taxon>Chordata</taxon>
        <taxon>Craniata</taxon>
        <taxon>Vertebrata</taxon>
        <taxon>Euteleostomi</taxon>
        <taxon>Actinopterygii</taxon>
        <taxon>Neopterygii</taxon>
        <taxon>Teleostei</taxon>
        <taxon>Anguilliformes</taxon>
        <taxon>Anguillidae</taxon>
        <taxon>Anguilla</taxon>
    </lineage>
</organism>